<dbReference type="EMBL" id="CM015726">
    <property type="protein sequence ID" value="KAF3700485.1"/>
    <property type="molecule type" value="Genomic_DNA"/>
</dbReference>
<keyword evidence="1" id="KW-0472">Membrane</keyword>
<dbReference type="Proteomes" id="UP000503349">
    <property type="component" value="Chromosome 15"/>
</dbReference>
<evidence type="ECO:0000313" key="3">
    <source>
        <dbReference type="Proteomes" id="UP000503349"/>
    </source>
</evidence>
<protein>
    <submittedName>
        <fullName evidence="2">Uncharacterized protein</fullName>
    </submittedName>
</protein>
<keyword evidence="3" id="KW-1185">Reference proteome</keyword>
<accession>A0A6G1QD61</accession>
<keyword evidence="1" id="KW-0812">Transmembrane</keyword>
<sequence>MAKKTCLDGKKWDPLTTDCVTVKKETNPEHKLRTEPPPNVLSSVRVTASTEQTNPMMPLSPTVCAIVVLVTMGSILALAVWLIIYKRQTRLGSTSGKEN</sequence>
<dbReference type="AlphaFoldDB" id="A0A6G1QD61"/>
<name>A0A6G1QD61_CHAAH</name>
<reference evidence="2 3" key="1">
    <citation type="submission" date="2019-02" db="EMBL/GenBank/DDBJ databases">
        <title>Opniocepnalus argus genome.</title>
        <authorList>
            <person name="Zhou C."/>
            <person name="Xiao S."/>
        </authorList>
    </citation>
    <scope>NUCLEOTIDE SEQUENCE [LARGE SCALE GENOMIC DNA]</scope>
    <source>
        <strain evidence="2">OARG1902GOOAL</strain>
        <tissue evidence="2">Muscle</tissue>
    </source>
</reference>
<evidence type="ECO:0000256" key="1">
    <source>
        <dbReference type="SAM" id="Phobius"/>
    </source>
</evidence>
<evidence type="ECO:0000313" key="2">
    <source>
        <dbReference type="EMBL" id="KAF3700485.1"/>
    </source>
</evidence>
<organism evidence="2 3">
    <name type="scientific">Channa argus</name>
    <name type="common">Northern snakehead</name>
    <name type="synonym">Ophicephalus argus</name>
    <dbReference type="NCBI Taxonomy" id="215402"/>
    <lineage>
        <taxon>Eukaryota</taxon>
        <taxon>Metazoa</taxon>
        <taxon>Chordata</taxon>
        <taxon>Craniata</taxon>
        <taxon>Vertebrata</taxon>
        <taxon>Euteleostomi</taxon>
        <taxon>Actinopterygii</taxon>
        <taxon>Neopterygii</taxon>
        <taxon>Teleostei</taxon>
        <taxon>Neoteleostei</taxon>
        <taxon>Acanthomorphata</taxon>
        <taxon>Anabantaria</taxon>
        <taxon>Anabantiformes</taxon>
        <taxon>Channoidei</taxon>
        <taxon>Channidae</taxon>
        <taxon>Channa</taxon>
    </lineage>
</organism>
<keyword evidence="1" id="KW-1133">Transmembrane helix</keyword>
<proteinExistence type="predicted"/>
<reference evidence="3" key="2">
    <citation type="submission" date="2019-02" db="EMBL/GenBank/DDBJ databases">
        <title>Opniocepnalus argus Var Kimnra genome.</title>
        <authorList>
            <person name="Zhou C."/>
            <person name="Xiao S."/>
        </authorList>
    </citation>
    <scope>NUCLEOTIDE SEQUENCE [LARGE SCALE GENOMIC DNA]</scope>
</reference>
<gene>
    <name evidence="2" type="ORF">EXN66_Car016172</name>
</gene>
<feature type="transmembrane region" description="Helical" evidence="1">
    <location>
        <begin position="59"/>
        <end position="84"/>
    </location>
</feature>